<keyword evidence="1" id="KW-0449">Lipoprotein</keyword>
<keyword evidence="2" id="KW-1185">Reference proteome</keyword>
<protein>
    <submittedName>
        <fullName evidence="1">Outer membrane lipoprotein carrier protein LolA</fullName>
    </submittedName>
</protein>
<accession>A0ACC5UAD1</accession>
<sequence length="205" mass="23714">MRNLIFVLFFVFFSTHGQTKMTVEEASNLKLKVKTLANDVQSISSDFTQYKHLDFLDNDIKSAGKLAFKAPDLVKWGYETPFKYAIIFKENKIYINDEGNKSNIDIGRSKLFKQLNSLIISSVKGDMFDEEKFTINYYKIDNTSVVHFSPKDEKLAKFIKTFHIKFNEAADVVEVKMIESSEDYTKIIFTNKVLNQPIDEAVFNN</sequence>
<dbReference type="Proteomes" id="UP001647509">
    <property type="component" value="Unassembled WGS sequence"/>
</dbReference>
<gene>
    <name evidence="1" type="ORF">KO493_11225</name>
</gene>
<dbReference type="EMBL" id="JAHKPD010000018">
    <property type="protein sequence ID" value="MBU2951269.1"/>
    <property type="molecule type" value="Genomic_DNA"/>
</dbReference>
<name>A0ACC5UAD1_9FLAO</name>
<evidence type="ECO:0000313" key="2">
    <source>
        <dbReference type="Proteomes" id="UP001647509"/>
    </source>
</evidence>
<proteinExistence type="predicted"/>
<reference evidence="1" key="1">
    <citation type="submission" date="2021-05" db="EMBL/GenBank/DDBJ databases">
        <title>Draft genomes of bacteria isolated from model marine particles.</title>
        <authorList>
            <person name="Datta M.S."/>
            <person name="Schwartzman J.A."/>
            <person name="Enke T.N."/>
            <person name="Saavedra J."/>
            <person name="Cermak N."/>
            <person name="Cordero O.X."/>
        </authorList>
    </citation>
    <scope>NUCLEOTIDE SEQUENCE</scope>
    <source>
        <strain evidence="1">I2M19</strain>
    </source>
</reference>
<comment type="caution">
    <text evidence="1">The sequence shown here is derived from an EMBL/GenBank/DDBJ whole genome shotgun (WGS) entry which is preliminary data.</text>
</comment>
<evidence type="ECO:0000313" key="1">
    <source>
        <dbReference type="EMBL" id="MBU2951269.1"/>
    </source>
</evidence>
<organism evidence="1 2">
    <name type="scientific">Pseudotamlana agarivorans</name>
    <dbReference type="NCBI Taxonomy" id="481183"/>
    <lineage>
        <taxon>Bacteria</taxon>
        <taxon>Pseudomonadati</taxon>
        <taxon>Bacteroidota</taxon>
        <taxon>Flavobacteriia</taxon>
        <taxon>Flavobacteriales</taxon>
        <taxon>Flavobacteriaceae</taxon>
        <taxon>Pseudotamlana</taxon>
    </lineage>
</organism>